<dbReference type="InterPro" id="IPR036890">
    <property type="entry name" value="HATPase_C_sf"/>
</dbReference>
<dbReference type="SMART" id="SM00387">
    <property type="entry name" value="HATPase_c"/>
    <property type="match status" value="1"/>
</dbReference>
<feature type="chain" id="PRO_5019128756" description="histidine kinase" evidence="11">
    <location>
        <begin position="28"/>
        <end position="489"/>
    </location>
</feature>
<dbReference type="InterPro" id="IPR007891">
    <property type="entry name" value="CHASE3"/>
</dbReference>
<dbReference type="EMBL" id="RSCM01000005">
    <property type="protein sequence ID" value="RUS97196.1"/>
    <property type="molecule type" value="Genomic_DNA"/>
</dbReference>
<proteinExistence type="predicted"/>
<keyword evidence="10" id="KW-0472">Membrane</keyword>
<keyword evidence="3" id="KW-0597">Phosphoprotein</keyword>
<keyword evidence="8" id="KW-0175">Coiled coil</keyword>
<dbReference type="CDD" id="cd00075">
    <property type="entry name" value="HATPase"/>
    <property type="match status" value="1"/>
</dbReference>
<evidence type="ECO:0000256" key="3">
    <source>
        <dbReference type="ARBA" id="ARBA00022553"/>
    </source>
</evidence>
<dbReference type="SMART" id="SM00388">
    <property type="entry name" value="HisKA"/>
    <property type="match status" value="1"/>
</dbReference>
<keyword evidence="6" id="KW-0902">Two-component regulatory system</keyword>
<dbReference type="InterPro" id="IPR004358">
    <property type="entry name" value="Sig_transdc_His_kin-like_C"/>
</dbReference>
<dbReference type="PANTHER" id="PTHR43711">
    <property type="entry name" value="TWO-COMPONENT HISTIDINE KINASE"/>
    <property type="match status" value="1"/>
</dbReference>
<dbReference type="PRINTS" id="PR00344">
    <property type="entry name" value="BCTRLSENSOR"/>
</dbReference>
<keyword evidence="5" id="KW-0418">Kinase</keyword>
<evidence type="ECO:0000256" key="10">
    <source>
        <dbReference type="SAM" id="Phobius"/>
    </source>
</evidence>
<dbReference type="Gene3D" id="1.10.287.130">
    <property type="match status" value="1"/>
</dbReference>
<sequence>MKSYFSGKWIAAGVSLAISLMALVTFASFNNTTEIKENANQVQHTYQTLNTLTDLYAAMTVAESARRGYIFLGSRQDLDRYENAINNIKTKVSLLETQIHNNINQKQRFASFKSLVNQRLSLLEESIKLYQQDRNALQQQTNITEVSVNLREKIIPIIADIQTEEQSFLNSSLKQSQQSIHLRIIMEILGTILSLVVICSLCFIIERQGVKHEHIKSLEASLAQEKKIGELKVQLFSMISHEFRTPLSVILLSSQLLREILVDLVDKKELKNLDRIQSSAKLMNHLLTDILTLTRAEAGKLDYKPQLINVENFCLNLLEEVQMFSRTNHIINFIKNGQSFRANLDEKLLYSILSNLLLNAIKYSSSGGSISLVLNSQPDATIFQVIDEGIGISPAEQDKIYEPFYRCQNVESIVGTGLGLPVVKKCVERHQGEIYVESKVGVGTTFTVIIPIVREQGTGNREQGTGNREQGTGNREQGTGNRKKVIVSN</sequence>
<dbReference type="InterPro" id="IPR005467">
    <property type="entry name" value="His_kinase_dom"/>
</dbReference>
<feature type="signal peptide" evidence="11">
    <location>
        <begin position="1"/>
        <end position="27"/>
    </location>
</feature>
<evidence type="ECO:0000256" key="7">
    <source>
        <dbReference type="ARBA" id="ARBA00055745"/>
    </source>
</evidence>
<feature type="region of interest" description="Disordered" evidence="9">
    <location>
        <begin position="457"/>
        <end position="489"/>
    </location>
</feature>
<dbReference type="PANTHER" id="PTHR43711:SF26">
    <property type="entry name" value="SENSOR HISTIDINE KINASE RCSC"/>
    <property type="match status" value="1"/>
</dbReference>
<dbReference type="Pfam" id="PF00512">
    <property type="entry name" value="HisKA"/>
    <property type="match status" value="1"/>
</dbReference>
<comment type="catalytic activity">
    <reaction evidence="1">
        <text>ATP + protein L-histidine = ADP + protein N-phospho-L-histidine.</text>
        <dbReference type="EC" id="2.7.13.3"/>
    </reaction>
</comment>
<evidence type="ECO:0000256" key="9">
    <source>
        <dbReference type="SAM" id="MobiDB-lite"/>
    </source>
</evidence>
<evidence type="ECO:0000256" key="1">
    <source>
        <dbReference type="ARBA" id="ARBA00000085"/>
    </source>
</evidence>
<feature type="domain" description="Histidine kinase" evidence="12">
    <location>
        <begin position="238"/>
        <end position="454"/>
    </location>
</feature>
<dbReference type="SUPFAM" id="SSF47384">
    <property type="entry name" value="Homodimeric domain of signal transducing histidine kinase"/>
    <property type="match status" value="1"/>
</dbReference>
<feature type="transmembrane region" description="Helical" evidence="10">
    <location>
        <begin position="184"/>
        <end position="205"/>
    </location>
</feature>
<evidence type="ECO:0000256" key="11">
    <source>
        <dbReference type="SAM" id="SignalP"/>
    </source>
</evidence>
<dbReference type="CDD" id="cd19410">
    <property type="entry name" value="HK9-like_sensor"/>
    <property type="match status" value="1"/>
</dbReference>
<dbReference type="FunFam" id="3.30.565.10:FF:000006">
    <property type="entry name" value="Sensor histidine kinase WalK"/>
    <property type="match status" value="1"/>
</dbReference>
<dbReference type="EC" id="2.7.13.3" evidence="2"/>
<dbReference type="InterPro" id="IPR050736">
    <property type="entry name" value="Sensor_HK_Regulatory"/>
</dbReference>
<reference evidence="13 14" key="1">
    <citation type="journal article" date="2019" name="Genome Biol. Evol.">
        <title>Day and night: Metabolic profiles and evolutionary relationships of six axenic non-marine cyanobacteria.</title>
        <authorList>
            <person name="Will S.E."/>
            <person name="Henke P."/>
            <person name="Boedeker C."/>
            <person name="Huang S."/>
            <person name="Brinkmann H."/>
            <person name="Rohde M."/>
            <person name="Jarek M."/>
            <person name="Friedl T."/>
            <person name="Seufert S."/>
            <person name="Schumacher M."/>
            <person name="Overmann J."/>
            <person name="Neumann-Schaal M."/>
            <person name="Petersen J."/>
        </authorList>
    </citation>
    <scope>NUCLEOTIDE SEQUENCE [LARGE SCALE GENOMIC DNA]</scope>
    <source>
        <strain evidence="13 14">SAG 1403-4b</strain>
    </source>
</reference>
<keyword evidence="14" id="KW-1185">Reference proteome</keyword>
<name>A0A433UTR0_ANAVA</name>
<keyword evidence="4" id="KW-0808">Transferase</keyword>
<dbReference type="RefSeq" id="WP_127053748.1">
    <property type="nucleotide sequence ID" value="NZ_RSCM01000005.1"/>
</dbReference>
<dbReference type="InterPro" id="IPR003594">
    <property type="entry name" value="HATPase_dom"/>
</dbReference>
<comment type="function">
    <text evidence="7">Photoreceptor which exists in two forms that are reversibly interconvertible by light: the R form that absorbs maximally in the red region of the spectrum and the FR form that absorbs maximally in the far-red region.</text>
</comment>
<feature type="coiled-coil region" evidence="8">
    <location>
        <begin position="78"/>
        <end position="140"/>
    </location>
</feature>
<feature type="compositionally biased region" description="Polar residues" evidence="9">
    <location>
        <begin position="457"/>
        <end position="480"/>
    </location>
</feature>
<dbReference type="Gene3D" id="3.30.565.10">
    <property type="entry name" value="Histidine kinase-like ATPase, C-terminal domain"/>
    <property type="match status" value="1"/>
</dbReference>
<dbReference type="CDD" id="cd00082">
    <property type="entry name" value="HisKA"/>
    <property type="match status" value="1"/>
</dbReference>
<evidence type="ECO:0000256" key="4">
    <source>
        <dbReference type="ARBA" id="ARBA00022679"/>
    </source>
</evidence>
<dbReference type="InterPro" id="IPR036097">
    <property type="entry name" value="HisK_dim/P_sf"/>
</dbReference>
<dbReference type="Proteomes" id="UP000276103">
    <property type="component" value="Unassembled WGS sequence"/>
</dbReference>
<comment type="caution">
    <text evidence="13">The sequence shown here is derived from an EMBL/GenBank/DDBJ whole genome shotgun (WGS) entry which is preliminary data.</text>
</comment>
<keyword evidence="10" id="KW-1133">Transmembrane helix</keyword>
<evidence type="ECO:0000256" key="2">
    <source>
        <dbReference type="ARBA" id="ARBA00012438"/>
    </source>
</evidence>
<dbReference type="InterPro" id="IPR003661">
    <property type="entry name" value="HisK_dim/P_dom"/>
</dbReference>
<evidence type="ECO:0000259" key="12">
    <source>
        <dbReference type="PROSITE" id="PS50109"/>
    </source>
</evidence>
<dbReference type="Pfam" id="PF02518">
    <property type="entry name" value="HATPase_c"/>
    <property type="match status" value="1"/>
</dbReference>
<dbReference type="SUPFAM" id="SSF55874">
    <property type="entry name" value="ATPase domain of HSP90 chaperone/DNA topoisomerase II/histidine kinase"/>
    <property type="match status" value="1"/>
</dbReference>
<gene>
    <name evidence="13" type="ORF">DSM107003_19370</name>
</gene>
<protein>
    <recommendedName>
        <fullName evidence="2">histidine kinase</fullName>
        <ecNumber evidence="2">2.7.13.3</ecNumber>
    </recommendedName>
</protein>
<evidence type="ECO:0000256" key="8">
    <source>
        <dbReference type="SAM" id="Coils"/>
    </source>
</evidence>
<dbReference type="PROSITE" id="PS50109">
    <property type="entry name" value="HIS_KIN"/>
    <property type="match status" value="1"/>
</dbReference>
<evidence type="ECO:0000256" key="6">
    <source>
        <dbReference type="ARBA" id="ARBA00023012"/>
    </source>
</evidence>
<dbReference type="OrthoDB" id="524708at2"/>
<dbReference type="Pfam" id="PF05227">
    <property type="entry name" value="CHASE3"/>
    <property type="match status" value="1"/>
</dbReference>
<keyword evidence="11" id="KW-0732">Signal</keyword>
<evidence type="ECO:0000256" key="5">
    <source>
        <dbReference type="ARBA" id="ARBA00022777"/>
    </source>
</evidence>
<dbReference type="AlphaFoldDB" id="A0A433UTR0"/>
<evidence type="ECO:0000313" key="13">
    <source>
        <dbReference type="EMBL" id="RUS97196.1"/>
    </source>
</evidence>
<organism evidence="13 14">
    <name type="scientific">Trichormus variabilis SAG 1403-4b</name>
    <dbReference type="NCBI Taxonomy" id="447716"/>
    <lineage>
        <taxon>Bacteria</taxon>
        <taxon>Bacillati</taxon>
        <taxon>Cyanobacteriota</taxon>
        <taxon>Cyanophyceae</taxon>
        <taxon>Nostocales</taxon>
        <taxon>Nostocaceae</taxon>
        <taxon>Trichormus</taxon>
    </lineage>
</organism>
<accession>A0A433UTR0</accession>
<dbReference type="GO" id="GO:0000155">
    <property type="term" value="F:phosphorelay sensor kinase activity"/>
    <property type="evidence" value="ECO:0007669"/>
    <property type="project" value="InterPro"/>
</dbReference>
<keyword evidence="10" id="KW-0812">Transmembrane</keyword>
<evidence type="ECO:0000313" key="14">
    <source>
        <dbReference type="Proteomes" id="UP000276103"/>
    </source>
</evidence>